<evidence type="ECO:0000313" key="2">
    <source>
        <dbReference type="Proteomes" id="UP001197247"/>
    </source>
</evidence>
<organism evidence="1 2">
    <name type="scientific">Kineosporia corallincola</name>
    <dbReference type="NCBI Taxonomy" id="2835133"/>
    <lineage>
        <taxon>Bacteria</taxon>
        <taxon>Bacillati</taxon>
        <taxon>Actinomycetota</taxon>
        <taxon>Actinomycetes</taxon>
        <taxon>Kineosporiales</taxon>
        <taxon>Kineosporiaceae</taxon>
        <taxon>Kineosporia</taxon>
    </lineage>
</organism>
<name>A0ABS5TTG0_9ACTN</name>
<proteinExistence type="predicted"/>
<gene>
    <name evidence="1" type="ORF">KIH74_34495</name>
</gene>
<reference evidence="1 2" key="1">
    <citation type="submission" date="2021-05" db="EMBL/GenBank/DDBJ databases">
        <title>Kineosporia and Streptomyces sp. nov. two new marine actinobacteria isolated from Coral.</title>
        <authorList>
            <person name="Buangrab K."/>
            <person name="Sutthacheep M."/>
            <person name="Yeemin T."/>
            <person name="Harunari E."/>
            <person name="Igarashi Y."/>
            <person name="Kanchanasin P."/>
            <person name="Tanasupawat S."/>
            <person name="Phongsopitanun W."/>
        </authorList>
    </citation>
    <scope>NUCLEOTIDE SEQUENCE [LARGE SCALE GENOMIC DNA]</scope>
    <source>
        <strain evidence="1 2">J2-2</strain>
    </source>
</reference>
<comment type="caution">
    <text evidence="1">The sequence shown here is derived from an EMBL/GenBank/DDBJ whole genome shotgun (WGS) entry which is preliminary data.</text>
</comment>
<keyword evidence="2" id="KW-1185">Reference proteome</keyword>
<evidence type="ECO:0008006" key="3">
    <source>
        <dbReference type="Google" id="ProtNLM"/>
    </source>
</evidence>
<sequence length="134" mass="14099">MALALLLVLITVDITALHLRRQELHALADAVALDAADALDENAFYETGAGELPVLLSDESVRAAARDYLQRNPDAVRNLEVDLAGPTGALQGTTAEVTLTGRAQIPLVGLVVRRWSGGVPLHATSRATAREAGP</sequence>
<accession>A0ABS5TTG0</accession>
<evidence type="ECO:0000313" key="1">
    <source>
        <dbReference type="EMBL" id="MBT0774106.1"/>
    </source>
</evidence>
<dbReference type="EMBL" id="JAHBAY010000023">
    <property type="protein sequence ID" value="MBT0774106.1"/>
    <property type="molecule type" value="Genomic_DNA"/>
</dbReference>
<dbReference type="Proteomes" id="UP001197247">
    <property type="component" value="Unassembled WGS sequence"/>
</dbReference>
<protein>
    <recommendedName>
        <fullName evidence="3">Flp pilus-assembly TadG-like N-terminal domain-containing protein</fullName>
    </recommendedName>
</protein>